<evidence type="ECO:0008006" key="6">
    <source>
        <dbReference type="Google" id="ProtNLM"/>
    </source>
</evidence>
<evidence type="ECO:0000313" key="4">
    <source>
        <dbReference type="EMBL" id="GJN94673.1"/>
    </source>
</evidence>
<dbReference type="PANTHER" id="PTHR13134">
    <property type="entry name" value="TRAFFICKING PROTEIN PARTICLE COMPLEX SUBUNIT 13"/>
    <property type="match status" value="1"/>
</dbReference>
<dbReference type="Pfam" id="PF23647">
    <property type="entry name" value="TRAPPC13_M"/>
    <property type="match status" value="1"/>
</dbReference>
<feature type="compositionally biased region" description="Low complexity" evidence="1">
    <location>
        <begin position="453"/>
        <end position="465"/>
    </location>
</feature>
<dbReference type="GO" id="GO:1990072">
    <property type="term" value="C:TRAPPIII protein complex"/>
    <property type="evidence" value="ECO:0007669"/>
    <property type="project" value="TreeGrafter"/>
</dbReference>
<evidence type="ECO:0000259" key="3">
    <source>
        <dbReference type="Pfam" id="PF23647"/>
    </source>
</evidence>
<sequence>MASPSPADRTPHLLALKVLRSTRPSLVPSAPLGCYVEGPGRDSLAQLEESGLSRRGSASGFGRSGALSLPTSFGTIYLGETFNAVLSLSNDLHSSPAHASSIASQPVLKVEMHTGLTPQGPSAKIVLANVEAHEAGGMLAPGQSVETTVAHELKELGAHALVCTVTYGAEVRGEDGSTRLLSRSFRKVYKFQVNNPLSVRTKAHAPSPATATSYLSPAERSKIFLEVQVHNHCEHAMYFERMRFDPLAGLSLDDASAALFEGADALLPAGGVRQFLYILQPGKGAAPAPPGSSQGLGRLDIVWRTPHGEVGRLQSSTLGRRVPQFGVSGAAAENLAVPTATPAPGRQLLHPVRSVPVGESPALPPLPPSSGPLVPSADGIACELFVESVTPFSSFEPPLASFCAEEPFTVTFVIALRETAPLPLGSKRRLHLAAQHVAWQPSALSPPPPQVDPPSVTSLQQQQLLRPSPGASTLTNSTRTSLESIAASAAPASRANAQLAPTLRGVQLPHPTPSPSASRLGSGLQLSSSSVVLLGANVRDLGEIELAAPLDNGDGEGGPVEHVRFSMLFCALEQGLVRVGGLRVLLLDSEVVEAGKGQASMAQAGDAGEGRAATTLLELGTFAELWITTSKGK</sequence>
<keyword evidence="5" id="KW-1185">Reference proteome</keyword>
<proteinExistence type="predicted"/>
<feature type="region of interest" description="Disordered" evidence="1">
    <location>
        <begin position="441"/>
        <end position="478"/>
    </location>
</feature>
<evidence type="ECO:0000259" key="2">
    <source>
        <dbReference type="Pfam" id="PF06159"/>
    </source>
</evidence>
<organism evidence="4 5">
    <name type="scientific">Rhodotorula paludigena</name>
    <dbReference type="NCBI Taxonomy" id="86838"/>
    <lineage>
        <taxon>Eukaryota</taxon>
        <taxon>Fungi</taxon>
        <taxon>Dikarya</taxon>
        <taxon>Basidiomycota</taxon>
        <taxon>Pucciniomycotina</taxon>
        <taxon>Microbotryomycetes</taxon>
        <taxon>Sporidiobolales</taxon>
        <taxon>Sporidiobolaceae</taxon>
        <taxon>Rhodotorula</taxon>
    </lineage>
</organism>
<dbReference type="Proteomes" id="UP001342314">
    <property type="component" value="Unassembled WGS sequence"/>
</dbReference>
<evidence type="ECO:0000256" key="1">
    <source>
        <dbReference type="SAM" id="MobiDB-lite"/>
    </source>
</evidence>
<dbReference type="EMBL" id="BQKY01000018">
    <property type="protein sequence ID" value="GJN94673.1"/>
    <property type="molecule type" value="Genomic_DNA"/>
</dbReference>
<dbReference type="InterPro" id="IPR010378">
    <property type="entry name" value="TRAPPC13"/>
</dbReference>
<feature type="domain" description="Trafficking protein particle complex subunit 13 N-terminal" evidence="2">
    <location>
        <begin position="12"/>
        <end position="193"/>
    </location>
</feature>
<feature type="domain" description="Trafficking protein particle complex subunit 13 middle" evidence="3">
    <location>
        <begin position="197"/>
        <end position="323"/>
    </location>
</feature>
<protein>
    <recommendedName>
        <fullName evidence="6">Trafficking protein particle complex subunit 13</fullName>
    </recommendedName>
</protein>
<dbReference type="InterPro" id="IPR055427">
    <property type="entry name" value="TRAPPC13_N"/>
</dbReference>
<name>A0AAV5H1S4_9BASI</name>
<reference evidence="4 5" key="1">
    <citation type="submission" date="2021-12" db="EMBL/GenBank/DDBJ databases">
        <title>High titer production of polyol ester of fatty acids by Rhodotorula paludigena BS15 towards product separation-free biomass refinery.</title>
        <authorList>
            <person name="Mano J."/>
            <person name="Ono H."/>
            <person name="Tanaka T."/>
            <person name="Naito K."/>
            <person name="Sushida H."/>
            <person name="Ike M."/>
            <person name="Tokuyasu K."/>
            <person name="Kitaoka M."/>
        </authorList>
    </citation>
    <scope>NUCLEOTIDE SEQUENCE [LARGE SCALE GENOMIC DNA]</scope>
    <source>
        <strain evidence="4 5">BS15</strain>
    </source>
</reference>
<gene>
    <name evidence="4" type="ORF">Rhopal_007764-T1</name>
</gene>
<comment type="caution">
    <text evidence="4">The sequence shown here is derived from an EMBL/GenBank/DDBJ whole genome shotgun (WGS) entry which is preliminary data.</text>
</comment>
<evidence type="ECO:0000313" key="5">
    <source>
        <dbReference type="Proteomes" id="UP001342314"/>
    </source>
</evidence>
<accession>A0AAV5H1S4</accession>
<dbReference type="AlphaFoldDB" id="A0AAV5H1S4"/>
<dbReference type="Pfam" id="PF06159">
    <property type="entry name" value="TRAPPC13_N"/>
    <property type="match status" value="1"/>
</dbReference>
<dbReference type="InterPro" id="IPR055429">
    <property type="entry name" value="TRAPPC13_M"/>
</dbReference>
<dbReference type="PANTHER" id="PTHR13134:SF3">
    <property type="entry name" value="TRAFFICKING PROTEIN PARTICLE COMPLEX SUBUNIT 13"/>
    <property type="match status" value="1"/>
</dbReference>